<sequence length="103" mass="11617">MPLLPALRKLWRTKHSFPLRTWALASRLIQQVNSFLSGIVVLPNIVLSAYRYYSRMAKHDRLGLSCGHRRRGNGSHDGSVLPDSDSNAVYECASRLNRVIGIL</sequence>
<dbReference type="GeneID" id="63818189"/>
<dbReference type="RefSeq" id="XP_040765430.1">
    <property type="nucleotide sequence ID" value="XM_040901157.1"/>
</dbReference>
<evidence type="ECO:0000313" key="3">
    <source>
        <dbReference type="Proteomes" id="UP000076871"/>
    </source>
</evidence>
<reference evidence="2 3" key="1">
    <citation type="journal article" date="2016" name="Mol. Biol. Evol.">
        <title>Comparative Genomics of Early-Diverging Mushroom-Forming Fungi Provides Insights into the Origins of Lignocellulose Decay Capabilities.</title>
        <authorList>
            <person name="Nagy L.G."/>
            <person name="Riley R."/>
            <person name="Tritt A."/>
            <person name="Adam C."/>
            <person name="Daum C."/>
            <person name="Floudas D."/>
            <person name="Sun H."/>
            <person name="Yadav J.S."/>
            <person name="Pangilinan J."/>
            <person name="Larsson K.H."/>
            <person name="Matsuura K."/>
            <person name="Barry K."/>
            <person name="Labutti K."/>
            <person name="Kuo R."/>
            <person name="Ohm R.A."/>
            <person name="Bhattacharya S.S."/>
            <person name="Shirouzu T."/>
            <person name="Yoshinaga Y."/>
            <person name="Martin F.M."/>
            <person name="Grigoriev I.V."/>
            <person name="Hibbett D.S."/>
        </authorList>
    </citation>
    <scope>NUCLEOTIDE SEQUENCE [LARGE SCALE GENOMIC DNA]</scope>
    <source>
        <strain evidence="2 3">93-53</strain>
    </source>
</reference>
<protein>
    <submittedName>
        <fullName evidence="2">Uncharacterized protein</fullName>
    </submittedName>
</protein>
<dbReference type="Proteomes" id="UP000076871">
    <property type="component" value="Unassembled WGS sequence"/>
</dbReference>
<accession>A0A165ESY2</accession>
<keyword evidence="3" id="KW-1185">Reference proteome</keyword>
<evidence type="ECO:0000313" key="2">
    <source>
        <dbReference type="EMBL" id="KZT07690.1"/>
    </source>
</evidence>
<organism evidence="2 3">
    <name type="scientific">Laetiporus sulphureus 93-53</name>
    <dbReference type="NCBI Taxonomy" id="1314785"/>
    <lineage>
        <taxon>Eukaryota</taxon>
        <taxon>Fungi</taxon>
        <taxon>Dikarya</taxon>
        <taxon>Basidiomycota</taxon>
        <taxon>Agaricomycotina</taxon>
        <taxon>Agaricomycetes</taxon>
        <taxon>Polyporales</taxon>
        <taxon>Laetiporus</taxon>
    </lineage>
</organism>
<dbReference type="InParanoid" id="A0A165ESY2"/>
<keyword evidence="1" id="KW-0812">Transmembrane</keyword>
<evidence type="ECO:0000256" key="1">
    <source>
        <dbReference type="SAM" id="Phobius"/>
    </source>
</evidence>
<keyword evidence="1" id="KW-1133">Transmembrane helix</keyword>
<proteinExistence type="predicted"/>
<name>A0A165ESY2_9APHY</name>
<dbReference type="AlphaFoldDB" id="A0A165ESY2"/>
<gene>
    <name evidence="2" type="ORF">LAESUDRAFT_101827</name>
</gene>
<feature type="transmembrane region" description="Helical" evidence="1">
    <location>
        <begin position="34"/>
        <end position="53"/>
    </location>
</feature>
<keyword evidence="1" id="KW-0472">Membrane</keyword>
<dbReference type="EMBL" id="KV427618">
    <property type="protein sequence ID" value="KZT07690.1"/>
    <property type="molecule type" value="Genomic_DNA"/>
</dbReference>